<dbReference type="Gene3D" id="3.40.50.880">
    <property type="match status" value="1"/>
</dbReference>
<evidence type="ECO:0000259" key="1">
    <source>
        <dbReference type="Pfam" id="PF00117"/>
    </source>
</evidence>
<dbReference type="EMBL" id="JAUQYP010000001">
    <property type="protein sequence ID" value="MDO8107908.1"/>
    <property type="molecule type" value="Genomic_DNA"/>
</dbReference>
<evidence type="ECO:0000313" key="3">
    <source>
        <dbReference type="Proteomes" id="UP001232536"/>
    </source>
</evidence>
<comment type="caution">
    <text evidence="2">The sequence shown here is derived from an EMBL/GenBank/DDBJ whole genome shotgun (WGS) entry which is preliminary data.</text>
</comment>
<dbReference type="GO" id="GO:0016787">
    <property type="term" value="F:hydrolase activity"/>
    <property type="evidence" value="ECO:0007669"/>
    <property type="project" value="UniProtKB-KW"/>
</dbReference>
<organism evidence="2 3">
    <name type="scientific">Actinotalea lenta</name>
    <dbReference type="NCBI Taxonomy" id="3064654"/>
    <lineage>
        <taxon>Bacteria</taxon>
        <taxon>Bacillati</taxon>
        <taxon>Actinomycetota</taxon>
        <taxon>Actinomycetes</taxon>
        <taxon>Micrococcales</taxon>
        <taxon>Cellulomonadaceae</taxon>
        <taxon>Actinotalea</taxon>
    </lineage>
</organism>
<dbReference type="InterPro" id="IPR017926">
    <property type="entry name" value="GATASE"/>
</dbReference>
<accession>A0ABT9DEM5</accession>
<reference evidence="2 3" key="1">
    <citation type="submission" date="2023-07" db="EMBL/GenBank/DDBJ databases">
        <title>Description of novel actinomycetes strains, isolated from tidal flat sediment.</title>
        <authorList>
            <person name="Lu C."/>
        </authorList>
    </citation>
    <scope>NUCLEOTIDE SEQUENCE [LARGE SCALE GENOMIC DNA]</scope>
    <source>
        <strain evidence="2 3">SYSU T00b441</strain>
    </source>
</reference>
<name>A0ABT9DEM5_9CELL</name>
<dbReference type="PROSITE" id="PS51273">
    <property type="entry name" value="GATASE_TYPE_1"/>
    <property type="match status" value="1"/>
</dbReference>
<dbReference type="Proteomes" id="UP001232536">
    <property type="component" value="Unassembled WGS sequence"/>
</dbReference>
<dbReference type="RefSeq" id="WP_304601506.1">
    <property type="nucleotide sequence ID" value="NZ_JAUQYO010000001.1"/>
</dbReference>
<gene>
    <name evidence="2" type="ORF">Q6348_11950</name>
</gene>
<dbReference type="Pfam" id="PF00117">
    <property type="entry name" value="GATase"/>
    <property type="match status" value="1"/>
</dbReference>
<dbReference type="CDD" id="cd01741">
    <property type="entry name" value="GATase1_1"/>
    <property type="match status" value="1"/>
</dbReference>
<sequence>MNPRRALVLQHVPWEGPGLIGEALASHGVAMEHRIVVDRPHPRLPRPAELAALVVMGGPMGALDDVAHPGLAAERKLLADCVAAGTPVLGVCLGMQLLAVALGGELVPGHATEIGFGPVDVIAPDPVLAPLGPEPSVLHWHDDAVGLPPGAEPLARTAMTPVQAFRAGSALGLQFHLEVDSALLAAWLASGEMPAELAEHGITDLPEQAEIALPVLEPGARRGLASFAAQARDRV</sequence>
<keyword evidence="3" id="KW-1185">Reference proteome</keyword>
<dbReference type="SUPFAM" id="SSF52317">
    <property type="entry name" value="Class I glutamine amidotransferase-like"/>
    <property type="match status" value="1"/>
</dbReference>
<evidence type="ECO:0000313" key="2">
    <source>
        <dbReference type="EMBL" id="MDO8107908.1"/>
    </source>
</evidence>
<feature type="domain" description="Glutamine amidotransferase" evidence="1">
    <location>
        <begin position="46"/>
        <end position="181"/>
    </location>
</feature>
<dbReference type="PANTHER" id="PTHR42695">
    <property type="entry name" value="GLUTAMINE AMIDOTRANSFERASE YLR126C-RELATED"/>
    <property type="match status" value="1"/>
</dbReference>
<dbReference type="InterPro" id="IPR029062">
    <property type="entry name" value="Class_I_gatase-like"/>
</dbReference>
<keyword evidence="2" id="KW-0378">Hydrolase</keyword>
<proteinExistence type="predicted"/>
<protein>
    <submittedName>
        <fullName evidence="2">Gamma-glutamyl-gamma-aminobutyrate hydrolase family protein</fullName>
    </submittedName>
</protein>
<dbReference type="InterPro" id="IPR044992">
    <property type="entry name" value="ChyE-like"/>
</dbReference>
<dbReference type="PANTHER" id="PTHR42695:SF5">
    <property type="entry name" value="GLUTAMINE AMIDOTRANSFERASE YLR126C-RELATED"/>
    <property type="match status" value="1"/>
</dbReference>